<dbReference type="SMART" id="SM01101">
    <property type="entry name" value="CRISPR_assoc"/>
    <property type="match status" value="1"/>
</dbReference>
<accession>Q3A5Z3</accession>
<protein>
    <submittedName>
        <fullName evidence="1">CRISPR processing complex protein CasE</fullName>
    </submittedName>
</protein>
<evidence type="ECO:0000313" key="2">
    <source>
        <dbReference type="Proteomes" id="UP000002534"/>
    </source>
</evidence>
<dbReference type="KEGG" id="pca:Pcar_0961"/>
<proteinExistence type="predicted"/>
<dbReference type="eggNOG" id="ENOG5032TV5">
    <property type="taxonomic scope" value="Bacteria"/>
</dbReference>
<dbReference type="Proteomes" id="UP000002534">
    <property type="component" value="Chromosome"/>
</dbReference>
<dbReference type="SUPFAM" id="SSF117987">
    <property type="entry name" value="CRISPR-associated protein"/>
    <property type="match status" value="2"/>
</dbReference>
<dbReference type="RefSeq" id="WP_011340685.1">
    <property type="nucleotide sequence ID" value="NC_007498.2"/>
</dbReference>
<dbReference type="EMBL" id="CP000142">
    <property type="protein sequence ID" value="ABA88214.1"/>
    <property type="molecule type" value="Genomic_DNA"/>
</dbReference>
<dbReference type="Pfam" id="PF08798">
    <property type="entry name" value="CRISPR_assoc"/>
    <property type="match status" value="1"/>
</dbReference>
<keyword evidence="2" id="KW-1185">Reference proteome</keyword>
<name>Q3A5Z3_SYNC1</name>
<reference evidence="1 2" key="2">
    <citation type="journal article" date="2012" name="BMC Genomics">
        <title>The genome of Pelobacter carbinolicus reveals surprising metabolic capabilities and physiological features.</title>
        <authorList>
            <person name="Aklujkar M."/>
            <person name="Haveman S.A."/>
            <person name="Didonato R.Jr."/>
            <person name="Chertkov O."/>
            <person name="Han C.S."/>
            <person name="Land M.L."/>
            <person name="Brown P."/>
            <person name="Lovley D.R."/>
        </authorList>
    </citation>
    <scope>NUCLEOTIDE SEQUENCE [LARGE SCALE GENOMIC DNA]</scope>
    <source>
        <strain evidence="2">DSM 2380 / NBRC 103641 / GraBd1</strain>
    </source>
</reference>
<reference evidence="2" key="1">
    <citation type="submission" date="2005-10" db="EMBL/GenBank/DDBJ databases">
        <title>Complete sequence of Pelobacter carbinolicus DSM 2380.</title>
        <authorList>
            <person name="Copeland A."/>
            <person name="Lucas S."/>
            <person name="Lapidus A."/>
            <person name="Barry K."/>
            <person name="Detter J.C."/>
            <person name="Glavina T."/>
            <person name="Hammon N."/>
            <person name="Israni S."/>
            <person name="Pitluck S."/>
            <person name="Chertkov O."/>
            <person name="Schmutz J."/>
            <person name="Larimer F."/>
            <person name="Land M."/>
            <person name="Kyrpides N."/>
            <person name="Ivanova N."/>
            <person name="Richardson P."/>
        </authorList>
    </citation>
    <scope>NUCLEOTIDE SEQUENCE [LARGE SCALE GENOMIC DNA]</scope>
    <source>
        <strain evidence="2">DSM 2380 / NBRC 103641 / GraBd1</strain>
    </source>
</reference>
<dbReference type="HOGENOM" id="CLU_080982_1_0_7"/>
<dbReference type="Gene3D" id="3.30.70.1210">
    <property type="entry name" value="Crispr-associated protein, domain 2"/>
    <property type="match status" value="1"/>
</dbReference>
<dbReference type="AlphaFoldDB" id="Q3A5Z3"/>
<dbReference type="CDD" id="cd09727">
    <property type="entry name" value="Cas6_I-E"/>
    <property type="match status" value="1"/>
</dbReference>
<evidence type="ECO:0000313" key="1">
    <source>
        <dbReference type="EMBL" id="ABA88214.1"/>
    </source>
</evidence>
<dbReference type="OrthoDB" id="9795689at2"/>
<gene>
    <name evidence="1" type="primary">cse3</name>
    <name evidence="1" type="ordered locus">Pcar_0961</name>
</gene>
<sequence>MYFSRVQLQPEVQRSSQLSQVLTSNSYGLHQLLWDLFPAEEKRSFLFREEIAKEQLKNQRRTKGESLFYIVSRHDPQTETPIFRVESKVYAPVISQGQQFAFKLRANPIVAKKKPGKKNSVRHDVVMNAQRRLLEELASCLGILDVQRQKKSVLRHRILTAWKDGEKRFCSERLREDIRTNERFESLADAHMEPVQLMDWALRAASDFALESWLKDKGVRNGFELVHDEGMNGSKRLQFQAEGYRWHAMPKKGRDAGFSSVDFDGVLQVNNSELFQAMLFNGIGPAKAFGCGLMMVRRM</sequence>
<organism evidence="1 2">
    <name type="scientific">Syntrophotalea carbinolica (strain DSM 2380 / NBRC 103641 / GraBd1)</name>
    <name type="common">Pelobacter carbinolicus</name>
    <dbReference type="NCBI Taxonomy" id="338963"/>
    <lineage>
        <taxon>Bacteria</taxon>
        <taxon>Pseudomonadati</taxon>
        <taxon>Thermodesulfobacteriota</taxon>
        <taxon>Desulfuromonadia</taxon>
        <taxon>Desulfuromonadales</taxon>
        <taxon>Syntrophotaleaceae</taxon>
        <taxon>Syntrophotalea</taxon>
    </lineage>
</organism>
<dbReference type="NCBIfam" id="TIGR01907">
    <property type="entry name" value="casE_Cse3"/>
    <property type="match status" value="2"/>
</dbReference>
<dbReference type="Gene3D" id="3.30.70.1200">
    <property type="entry name" value="Crispr-associated protein, domain 1"/>
    <property type="match status" value="1"/>
</dbReference>
<dbReference type="InterPro" id="IPR010179">
    <property type="entry name" value="CRISPR-assoc_prot_Cse3"/>
</dbReference>
<dbReference type="STRING" id="338963.Pcar_0961"/>